<reference evidence="1 2" key="1">
    <citation type="submission" date="2019-04" db="EMBL/GenBank/DDBJ databases">
        <title>An improved genome assembly and genetic linkage map for asparagus bean, Vigna unguiculata ssp. sesquipedialis.</title>
        <authorList>
            <person name="Xia Q."/>
            <person name="Zhang R."/>
            <person name="Dong Y."/>
        </authorList>
    </citation>
    <scope>NUCLEOTIDE SEQUENCE [LARGE SCALE GENOMIC DNA]</scope>
    <source>
        <tissue evidence="1">Leaf</tissue>
    </source>
</reference>
<evidence type="ECO:0000313" key="1">
    <source>
        <dbReference type="EMBL" id="QCD80525.1"/>
    </source>
</evidence>
<protein>
    <submittedName>
        <fullName evidence="1">Uncharacterized protein</fullName>
    </submittedName>
</protein>
<name>A0A4D6KVW3_VIGUN</name>
<accession>A0A4D6KVW3</accession>
<evidence type="ECO:0000313" key="2">
    <source>
        <dbReference type="Proteomes" id="UP000501690"/>
    </source>
</evidence>
<dbReference type="AlphaFoldDB" id="A0A4D6KVW3"/>
<sequence length="76" mass="8869">MERTFTESNKQPMQEITLHSLISSLHEKDFVDMEIKDGKSKELEDQNPHTVDKLKKLNERVQDSKCQVKEVLVVKS</sequence>
<proteinExistence type="predicted"/>
<dbReference type="Proteomes" id="UP000501690">
    <property type="component" value="Linkage Group LG2"/>
</dbReference>
<gene>
    <name evidence="1" type="ORF">DEO72_LG2g846</name>
</gene>
<keyword evidence="2" id="KW-1185">Reference proteome</keyword>
<organism evidence="1 2">
    <name type="scientific">Vigna unguiculata</name>
    <name type="common">Cowpea</name>
    <dbReference type="NCBI Taxonomy" id="3917"/>
    <lineage>
        <taxon>Eukaryota</taxon>
        <taxon>Viridiplantae</taxon>
        <taxon>Streptophyta</taxon>
        <taxon>Embryophyta</taxon>
        <taxon>Tracheophyta</taxon>
        <taxon>Spermatophyta</taxon>
        <taxon>Magnoliopsida</taxon>
        <taxon>eudicotyledons</taxon>
        <taxon>Gunneridae</taxon>
        <taxon>Pentapetalae</taxon>
        <taxon>rosids</taxon>
        <taxon>fabids</taxon>
        <taxon>Fabales</taxon>
        <taxon>Fabaceae</taxon>
        <taxon>Papilionoideae</taxon>
        <taxon>50 kb inversion clade</taxon>
        <taxon>NPAAA clade</taxon>
        <taxon>indigoferoid/millettioid clade</taxon>
        <taxon>Phaseoleae</taxon>
        <taxon>Vigna</taxon>
    </lineage>
</organism>
<dbReference type="EMBL" id="CP039346">
    <property type="protein sequence ID" value="QCD80525.1"/>
    <property type="molecule type" value="Genomic_DNA"/>
</dbReference>